<keyword evidence="2" id="KW-0472">Membrane</keyword>
<dbReference type="EMBL" id="HBHJ01012071">
    <property type="protein sequence ID" value="CAD9680370.1"/>
    <property type="molecule type" value="Transcribed_RNA"/>
</dbReference>
<evidence type="ECO:0000313" key="4">
    <source>
        <dbReference type="EMBL" id="CAD9680370.1"/>
    </source>
</evidence>
<name>A0A6U0ZCQ5_9STRA</name>
<feature type="transmembrane region" description="Helical" evidence="2">
    <location>
        <begin position="39"/>
        <end position="59"/>
    </location>
</feature>
<keyword evidence="2" id="KW-0812">Transmembrane</keyword>
<feature type="region of interest" description="Disordered" evidence="1">
    <location>
        <begin position="137"/>
        <end position="156"/>
    </location>
</feature>
<organism evidence="3">
    <name type="scientific">Rhizochromulina marina</name>
    <dbReference type="NCBI Taxonomy" id="1034831"/>
    <lineage>
        <taxon>Eukaryota</taxon>
        <taxon>Sar</taxon>
        <taxon>Stramenopiles</taxon>
        <taxon>Ochrophyta</taxon>
        <taxon>Dictyochophyceae</taxon>
        <taxon>Rhizochromulinales</taxon>
        <taxon>Rhizochromulina</taxon>
    </lineage>
</organism>
<keyword evidence="2" id="KW-1133">Transmembrane helix</keyword>
<gene>
    <name evidence="3" type="ORF">RMAR1173_LOCUS7883</name>
    <name evidence="4" type="ORF">RMAR1173_LOCUS7885</name>
</gene>
<proteinExistence type="predicted"/>
<dbReference type="AlphaFoldDB" id="A0A6U0ZCQ5"/>
<sequence>MFQRKKQGELPLFTQPKGGSGISAAPYSPRMPKASTYTIGSWVWLVGSIVMIGLGIWLIATPTDVHTLDCDSEACTLTIASWEHSATQTRRFPRGHLLSARSVRIRRGEIRDPKDLRSKARRKLGYSFAVTVQKPDGNGSEEIPMSTTSLGRKKPRERVEEVEAYIQNQSNGLDITESSGYDWRGILVLLFSLVSVLFASVFGQFEDPKPKSRQRQRPNSRRKM</sequence>
<evidence type="ECO:0000256" key="1">
    <source>
        <dbReference type="SAM" id="MobiDB-lite"/>
    </source>
</evidence>
<evidence type="ECO:0000313" key="3">
    <source>
        <dbReference type="EMBL" id="CAD9680366.1"/>
    </source>
</evidence>
<reference evidence="3" key="1">
    <citation type="submission" date="2021-01" db="EMBL/GenBank/DDBJ databases">
        <authorList>
            <person name="Corre E."/>
            <person name="Pelletier E."/>
            <person name="Niang G."/>
            <person name="Scheremetjew M."/>
            <person name="Finn R."/>
            <person name="Kale V."/>
            <person name="Holt S."/>
            <person name="Cochrane G."/>
            <person name="Meng A."/>
            <person name="Brown T."/>
            <person name="Cohen L."/>
        </authorList>
    </citation>
    <scope>NUCLEOTIDE SEQUENCE</scope>
    <source>
        <strain evidence="3">CCMP1243</strain>
    </source>
</reference>
<protein>
    <submittedName>
        <fullName evidence="3">Uncharacterized protein</fullName>
    </submittedName>
</protein>
<feature type="transmembrane region" description="Helical" evidence="2">
    <location>
        <begin position="186"/>
        <end position="205"/>
    </location>
</feature>
<dbReference type="EMBL" id="HBHJ01012069">
    <property type="protein sequence ID" value="CAD9680366.1"/>
    <property type="molecule type" value="Transcribed_RNA"/>
</dbReference>
<accession>A0A6U0ZCQ5</accession>
<evidence type="ECO:0000256" key="2">
    <source>
        <dbReference type="SAM" id="Phobius"/>
    </source>
</evidence>